<feature type="compositionally biased region" description="Polar residues" evidence="13">
    <location>
        <begin position="1110"/>
        <end position="1130"/>
    </location>
</feature>
<feature type="domain" description="PAS" evidence="16">
    <location>
        <begin position="360"/>
        <end position="430"/>
    </location>
</feature>
<dbReference type="InterPro" id="IPR004358">
    <property type="entry name" value="Sig_transdc_His_kin-like_C"/>
</dbReference>
<dbReference type="PROSITE" id="PS50110">
    <property type="entry name" value="RESPONSE_REGULATORY"/>
    <property type="match status" value="1"/>
</dbReference>
<evidence type="ECO:0000256" key="11">
    <source>
        <dbReference type="ARBA" id="ARBA00054109"/>
    </source>
</evidence>
<evidence type="ECO:0000256" key="3">
    <source>
        <dbReference type="ARBA" id="ARBA00012438"/>
    </source>
</evidence>
<dbReference type="PROSITE" id="PS50113">
    <property type="entry name" value="PAC"/>
    <property type="match status" value="2"/>
</dbReference>
<evidence type="ECO:0000256" key="4">
    <source>
        <dbReference type="ARBA" id="ARBA00022490"/>
    </source>
</evidence>
<comment type="subcellular location">
    <subcellularLocation>
        <location evidence="2">Cytoplasm</location>
    </subcellularLocation>
</comment>
<keyword evidence="10" id="KW-0902">Two-component regulatory system</keyword>
<dbReference type="Pfam" id="PF00512">
    <property type="entry name" value="HisKA"/>
    <property type="match status" value="1"/>
</dbReference>
<dbReference type="OrthoDB" id="10266508at2759"/>
<keyword evidence="19" id="KW-1185">Reference proteome</keyword>
<keyword evidence="7" id="KW-0547">Nucleotide-binding</keyword>
<dbReference type="Pfam" id="PF00072">
    <property type="entry name" value="Response_reg"/>
    <property type="match status" value="1"/>
</dbReference>
<dbReference type="InterPro" id="IPR003661">
    <property type="entry name" value="HisK_dim/P_dom"/>
</dbReference>
<dbReference type="PANTHER" id="PTHR45339:SF1">
    <property type="entry name" value="HYBRID SIGNAL TRANSDUCTION HISTIDINE KINASE J"/>
    <property type="match status" value="1"/>
</dbReference>
<dbReference type="NCBIfam" id="TIGR00229">
    <property type="entry name" value="sensory_box"/>
    <property type="match status" value="1"/>
</dbReference>
<dbReference type="FunFam" id="1.10.287.130:FF:000002">
    <property type="entry name" value="Two-component osmosensing histidine kinase"/>
    <property type="match status" value="1"/>
</dbReference>
<comment type="catalytic activity">
    <reaction evidence="1">
        <text>ATP + protein L-histidine = ADP + protein N-phospho-L-histidine.</text>
        <dbReference type="EC" id="2.7.13.3"/>
    </reaction>
</comment>
<dbReference type="GO" id="GO:0000155">
    <property type="term" value="F:phosphorelay sensor kinase activity"/>
    <property type="evidence" value="ECO:0007669"/>
    <property type="project" value="InterPro"/>
</dbReference>
<dbReference type="PRINTS" id="PR00344">
    <property type="entry name" value="BCTRLSENSOR"/>
</dbReference>
<dbReference type="SMART" id="SM00091">
    <property type="entry name" value="PAS"/>
    <property type="match status" value="2"/>
</dbReference>
<evidence type="ECO:0000313" key="19">
    <source>
        <dbReference type="Proteomes" id="UP000245942"/>
    </source>
</evidence>
<dbReference type="PANTHER" id="PTHR45339">
    <property type="entry name" value="HYBRID SIGNAL TRANSDUCTION HISTIDINE KINASE J"/>
    <property type="match status" value="1"/>
</dbReference>
<dbReference type="Pfam" id="PF08447">
    <property type="entry name" value="PAS_3"/>
    <property type="match status" value="1"/>
</dbReference>
<dbReference type="GO" id="GO:1900745">
    <property type="term" value="P:positive regulation of p38MAPK cascade"/>
    <property type="evidence" value="ECO:0007669"/>
    <property type="project" value="UniProtKB-ARBA"/>
</dbReference>
<gene>
    <name evidence="18" type="ORF">BCV69DRAFT_256628</name>
</gene>
<proteinExistence type="predicted"/>
<dbReference type="InterPro" id="IPR003594">
    <property type="entry name" value="HATPase_dom"/>
</dbReference>
<feature type="compositionally biased region" description="Gly residues" evidence="13">
    <location>
        <begin position="539"/>
        <end position="553"/>
    </location>
</feature>
<feature type="compositionally biased region" description="Polar residues" evidence="13">
    <location>
        <begin position="580"/>
        <end position="592"/>
    </location>
</feature>
<feature type="compositionally biased region" description="Low complexity" evidence="13">
    <location>
        <begin position="1326"/>
        <end position="1349"/>
    </location>
</feature>
<dbReference type="EC" id="2.7.13.3" evidence="3"/>
<keyword evidence="4" id="KW-0963">Cytoplasm</keyword>
<dbReference type="Gene3D" id="3.30.565.10">
    <property type="entry name" value="Histidine kinase-like ATPase, C-terminal domain"/>
    <property type="match status" value="1"/>
</dbReference>
<comment type="function">
    <text evidence="11">Involved in the control of the SAPK-dependent transcriptional response to peroxide stress. Regulates sty1 activity.</text>
</comment>
<evidence type="ECO:0000256" key="1">
    <source>
        <dbReference type="ARBA" id="ARBA00000085"/>
    </source>
</evidence>
<dbReference type="Pfam" id="PF02518">
    <property type="entry name" value="HATPase_c"/>
    <property type="match status" value="1"/>
</dbReference>
<dbReference type="CDD" id="cd17546">
    <property type="entry name" value="REC_hyHK_CKI1_RcsC-like"/>
    <property type="match status" value="1"/>
</dbReference>
<keyword evidence="8" id="KW-0418">Kinase</keyword>
<dbReference type="GO" id="GO:0009365">
    <property type="term" value="C:protein histidine kinase complex"/>
    <property type="evidence" value="ECO:0007669"/>
    <property type="project" value="UniProtKB-ARBA"/>
</dbReference>
<keyword evidence="9" id="KW-0067">ATP-binding</keyword>
<dbReference type="GeneID" id="37012336"/>
<dbReference type="InterPro" id="IPR036097">
    <property type="entry name" value="HisK_dim/P_sf"/>
</dbReference>
<accession>A0A316UET0</accession>
<name>A0A316UET0_9BASI</name>
<dbReference type="Gene3D" id="3.30.450.20">
    <property type="entry name" value="PAS domain"/>
    <property type="match status" value="3"/>
</dbReference>
<reference evidence="18 19" key="1">
    <citation type="journal article" date="2018" name="Mol. Biol. Evol.">
        <title>Broad Genomic Sampling Reveals a Smut Pathogenic Ancestry of the Fungal Clade Ustilaginomycotina.</title>
        <authorList>
            <person name="Kijpornyongpan T."/>
            <person name="Mondo S.J."/>
            <person name="Barry K."/>
            <person name="Sandor L."/>
            <person name="Lee J."/>
            <person name="Lipzen A."/>
            <person name="Pangilinan J."/>
            <person name="LaButti K."/>
            <person name="Hainaut M."/>
            <person name="Henrissat B."/>
            <person name="Grigoriev I.V."/>
            <person name="Spatafora J.W."/>
            <person name="Aime M.C."/>
        </authorList>
    </citation>
    <scope>NUCLEOTIDE SEQUENCE [LARGE SCALE GENOMIC DNA]</scope>
    <source>
        <strain evidence="18 19">MCA 4718</strain>
    </source>
</reference>
<evidence type="ECO:0000256" key="12">
    <source>
        <dbReference type="PROSITE-ProRule" id="PRU00169"/>
    </source>
</evidence>
<dbReference type="EMBL" id="KZ819322">
    <property type="protein sequence ID" value="PWN23428.1"/>
    <property type="molecule type" value="Genomic_DNA"/>
</dbReference>
<dbReference type="InterPro" id="IPR011006">
    <property type="entry name" value="CheY-like_superfamily"/>
</dbReference>
<dbReference type="InterPro" id="IPR000700">
    <property type="entry name" value="PAS-assoc_C"/>
</dbReference>
<feature type="compositionally biased region" description="Polar residues" evidence="13">
    <location>
        <begin position="1178"/>
        <end position="1187"/>
    </location>
</feature>
<dbReference type="SMART" id="SM00448">
    <property type="entry name" value="REC"/>
    <property type="match status" value="1"/>
</dbReference>
<dbReference type="InterPro" id="IPR035965">
    <property type="entry name" value="PAS-like_dom_sf"/>
</dbReference>
<feature type="domain" description="Response regulatory" evidence="15">
    <location>
        <begin position="975"/>
        <end position="1093"/>
    </location>
</feature>
<feature type="region of interest" description="Disordered" evidence="13">
    <location>
        <begin position="1110"/>
        <end position="1131"/>
    </location>
</feature>
<evidence type="ECO:0000259" key="17">
    <source>
        <dbReference type="PROSITE" id="PS50113"/>
    </source>
</evidence>
<dbReference type="CDD" id="cd00130">
    <property type="entry name" value="PAS"/>
    <property type="match status" value="1"/>
</dbReference>
<evidence type="ECO:0000256" key="6">
    <source>
        <dbReference type="ARBA" id="ARBA00022679"/>
    </source>
</evidence>
<dbReference type="Gene3D" id="3.40.50.2300">
    <property type="match status" value="1"/>
</dbReference>
<feature type="modified residue" description="4-aspartylphosphate" evidence="12">
    <location>
        <position position="1024"/>
    </location>
</feature>
<feature type="domain" description="PAC" evidence="17">
    <location>
        <begin position="629"/>
        <end position="689"/>
    </location>
</feature>
<protein>
    <recommendedName>
        <fullName evidence="3">histidine kinase</fullName>
        <ecNumber evidence="3">2.7.13.3</ecNumber>
    </recommendedName>
</protein>
<dbReference type="SUPFAM" id="SSF47384">
    <property type="entry name" value="Homodimeric domain of signal transducing histidine kinase"/>
    <property type="match status" value="1"/>
</dbReference>
<organism evidence="18 19">
    <name type="scientific">Pseudomicrostroma glucosiphilum</name>
    <dbReference type="NCBI Taxonomy" id="1684307"/>
    <lineage>
        <taxon>Eukaryota</taxon>
        <taxon>Fungi</taxon>
        <taxon>Dikarya</taxon>
        <taxon>Basidiomycota</taxon>
        <taxon>Ustilaginomycotina</taxon>
        <taxon>Exobasidiomycetes</taxon>
        <taxon>Microstromatales</taxon>
        <taxon>Microstromatales incertae sedis</taxon>
        <taxon>Pseudomicrostroma</taxon>
    </lineage>
</organism>
<dbReference type="InterPro" id="IPR001610">
    <property type="entry name" value="PAC"/>
</dbReference>
<keyword evidence="6" id="KW-0808">Transferase</keyword>
<dbReference type="InterPro" id="IPR000014">
    <property type="entry name" value="PAS"/>
</dbReference>
<evidence type="ECO:0000256" key="8">
    <source>
        <dbReference type="ARBA" id="ARBA00022777"/>
    </source>
</evidence>
<feature type="compositionally biased region" description="Low complexity" evidence="13">
    <location>
        <begin position="1162"/>
        <end position="1176"/>
    </location>
</feature>
<evidence type="ECO:0000256" key="9">
    <source>
        <dbReference type="ARBA" id="ARBA00022840"/>
    </source>
</evidence>
<evidence type="ECO:0000256" key="13">
    <source>
        <dbReference type="SAM" id="MobiDB-lite"/>
    </source>
</evidence>
<feature type="region of interest" description="Disordered" evidence="13">
    <location>
        <begin position="1147"/>
        <end position="1206"/>
    </location>
</feature>
<evidence type="ECO:0000256" key="2">
    <source>
        <dbReference type="ARBA" id="ARBA00004496"/>
    </source>
</evidence>
<dbReference type="SMART" id="SM00387">
    <property type="entry name" value="HATPase_c"/>
    <property type="match status" value="1"/>
</dbReference>
<dbReference type="RefSeq" id="XP_025350588.1">
    <property type="nucleotide sequence ID" value="XM_025490602.1"/>
</dbReference>
<dbReference type="CDD" id="cd16922">
    <property type="entry name" value="HATPase_EvgS-ArcB-TorS-like"/>
    <property type="match status" value="1"/>
</dbReference>
<evidence type="ECO:0000256" key="5">
    <source>
        <dbReference type="ARBA" id="ARBA00022553"/>
    </source>
</evidence>
<evidence type="ECO:0000256" key="7">
    <source>
        <dbReference type="ARBA" id="ARBA00022741"/>
    </source>
</evidence>
<dbReference type="PROSITE" id="PS50109">
    <property type="entry name" value="HIS_KIN"/>
    <property type="match status" value="1"/>
</dbReference>
<dbReference type="SUPFAM" id="SSF55874">
    <property type="entry name" value="ATPase domain of HSP90 chaperone/DNA topoisomerase II/histidine kinase"/>
    <property type="match status" value="1"/>
</dbReference>
<feature type="region of interest" description="Disordered" evidence="13">
    <location>
        <begin position="522"/>
        <end position="606"/>
    </location>
</feature>
<dbReference type="InterPro" id="IPR013655">
    <property type="entry name" value="PAS_fold_3"/>
</dbReference>
<dbReference type="InterPro" id="IPR005467">
    <property type="entry name" value="His_kinase_dom"/>
</dbReference>
<dbReference type="FunFam" id="3.30.450.20:FF:000099">
    <property type="entry name" value="Sensory box sensor histidine kinase"/>
    <property type="match status" value="1"/>
</dbReference>
<dbReference type="GO" id="GO:0005737">
    <property type="term" value="C:cytoplasm"/>
    <property type="evidence" value="ECO:0007669"/>
    <property type="project" value="UniProtKB-SubCell"/>
</dbReference>
<dbReference type="Proteomes" id="UP000245942">
    <property type="component" value="Unassembled WGS sequence"/>
</dbReference>
<evidence type="ECO:0000259" key="16">
    <source>
        <dbReference type="PROSITE" id="PS50112"/>
    </source>
</evidence>
<feature type="domain" description="PAC" evidence="17">
    <location>
        <begin position="433"/>
        <end position="486"/>
    </location>
</feature>
<dbReference type="SMART" id="SM00086">
    <property type="entry name" value="PAC"/>
    <property type="match status" value="2"/>
</dbReference>
<dbReference type="SUPFAM" id="SSF52172">
    <property type="entry name" value="CheY-like"/>
    <property type="match status" value="1"/>
</dbReference>
<feature type="region of interest" description="Disordered" evidence="13">
    <location>
        <begin position="683"/>
        <end position="702"/>
    </location>
</feature>
<feature type="region of interest" description="Disordered" evidence="13">
    <location>
        <begin position="1262"/>
        <end position="1431"/>
    </location>
</feature>
<dbReference type="Gene3D" id="1.10.287.130">
    <property type="match status" value="1"/>
</dbReference>
<dbReference type="InterPro" id="IPR036890">
    <property type="entry name" value="HATPase_C_sf"/>
</dbReference>
<evidence type="ECO:0000256" key="10">
    <source>
        <dbReference type="ARBA" id="ARBA00023012"/>
    </source>
</evidence>
<sequence length="1431" mass="154995">MMDLDESLRAIYFAPVALVVLDHNRYIRMLNRPAEALLDTNAQGSVGHHLHDWVLPTFRQGFTQALNDAAQTSSSKTWSLPIFTRLTFTNGVSETGEHQNGDVFAVECSISAWYPTDQMFVDPPSGQDVFGISGEEISPAMSPTSPTSPYGVKGRFAGSRMPATTSHLLHEAYYTISLSPVQTRERRGSPSDARMCTADVLRDSILHTLDTPIMALSRDGNTVIRNLACDETLKYYQKKEKDVKAQAEEAAKVVPDAQAEEPAVDLSWLTSTMNCFSEDFSEPFPPHKFPIYRAAVLGERPPPVNVGCVATDTGIRRVLRVEGQPIRDAGGFGEHIGGMIQIQDITDEIESRKQAIKKEGQEYFQMVCERLSQLVWVTDPNGYHEWFNQTWYDYTGATPEQCLGIGWAGIFHPEDIPETSRRWSHSLRTGELYSVEYRCRRKDGVYRWHLGRALPVRDPDTGAITKWFGTCTDINDTVEALAASRQSQDRLENVINHAAMTLWAVNTEGIITVAEGPGVKQLKLIGGPSTPGGSENDGSGSGSGSGSGNGNGNDGLHLPRGRHQMQLSEFDGHSDDTGARSPSATTLSQTTQSRSAARSNNRRHNRSMLGQPIYAIWGEAPRLFIERALAGESCVDESEIEGRWFRTQYSPIRSEDGDSNMDGMGTVIGVVGASMDITDRKRAQEQMEQSLRDRAKSKAAESAAKEASRLKSEFLANMSHEIRTPIAGVIGLSELLLDTKYLTAEARDLTENIQRSADALLTVINDVLDFSKVEIGKLDIEKTPFSLNLVCRDTIKMLSFATAKKGLAFSEECDLQHQGLLLGDAGRVRQVLTNLLTNAIKFTESGSISLVVKEVAEELNTITVRFDVQDTGCGISSSALKRLFQPFSQADPSTARRFGGTGLGLTICKNLVELMQGQIGLESEEGVGSRAWFSIPFQKAHQSIHGTENDMAAEGKVSTLGVSSDPLQRERQDIWILVAEDNAINAQIALKTLKKIGFNARTAENGYAALEELEKNPYDLCLMDCMMPECDGYEATTRLRRSQNPEVRALPVIALTASAIKGDRERALAAGMNDYLSKPVKRAALESMLTRWLFDASARQALSKYLATPQTGAVGQKTSDPGSRRSSFSLSDDGIADLTTAKMVVSGSSWSTASGQDAGRRASVASSKGSQSGKSSNLKRPSTSQQGDYFPPVSPGPSPSAPATSEDHHIETLMQEAAALDSPSQVESGSTQSVVKGLLGALERSGTANTAALAAALLPRRGSHEGVPSTEARRYAKRPAPSPRAHSHHGPASSASSSAMVTFQSSSGMSSGPSSSKMSDRKSGSRSRSGSQASAASAASPNSRPSRPGGLMRRSSRNQAGMGRDLQQELFNAADGSSEARKLAITETITPPEEEPPNLELDEEGEDDEMADGEKEKAEEDDGGETTPLAA</sequence>
<dbReference type="InterPro" id="IPR001789">
    <property type="entry name" value="Sig_transdc_resp-reg_receiver"/>
</dbReference>
<dbReference type="STRING" id="1684307.A0A316UET0"/>
<feature type="compositionally biased region" description="Low complexity" evidence="13">
    <location>
        <begin position="1290"/>
        <end position="1317"/>
    </location>
</feature>
<feature type="domain" description="Histidine kinase" evidence="14">
    <location>
        <begin position="717"/>
        <end position="939"/>
    </location>
</feature>
<dbReference type="PROSITE" id="PS50112">
    <property type="entry name" value="PAS"/>
    <property type="match status" value="1"/>
</dbReference>
<dbReference type="FunFam" id="3.30.565.10:FF:000010">
    <property type="entry name" value="Sensor histidine kinase RcsC"/>
    <property type="match status" value="1"/>
</dbReference>
<dbReference type="SMART" id="SM00388">
    <property type="entry name" value="HisKA"/>
    <property type="match status" value="1"/>
</dbReference>
<dbReference type="GO" id="GO:0005524">
    <property type="term" value="F:ATP binding"/>
    <property type="evidence" value="ECO:0007669"/>
    <property type="project" value="UniProtKB-KW"/>
</dbReference>
<dbReference type="CDD" id="cd00082">
    <property type="entry name" value="HisKA"/>
    <property type="match status" value="1"/>
</dbReference>
<dbReference type="SUPFAM" id="SSF55785">
    <property type="entry name" value="PYP-like sensor domain (PAS domain)"/>
    <property type="match status" value="2"/>
</dbReference>
<evidence type="ECO:0000259" key="14">
    <source>
        <dbReference type="PROSITE" id="PS50109"/>
    </source>
</evidence>
<evidence type="ECO:0000259" key="15">
    <source>
        <dbReference type="PROSITE" id="PS50110"/>
    </source>
</evidence>
<evidence type="ECO:0000313" key="18">
    <source>
        <dbReference type="EMBL" id="PWN23428.1"/>
    </source>
</evidence>
<feature type="compositionally biased region" description="Acidic residues" evidence="13">
    <location>
        <begin position="1392"/>
        <end position="1411"/>
    </location>
</feature>
<keyword evidence="5 12" id="KW-0597">Phosphoprotein</keyword>